<accession>A0A0D7BDH5</accession>
<organism evidence="2 3">
    <name type="scientific">Cylindrobasidium torrendii FP15055 ss-10</name>
    <dbReference type="NCBI Taxonomy" id="1314674"/>
    <lineage>
        <taxon>Eukaryota</taxon>
        <taxon>Fungi</taxon>
        <taxon>Dikarya</taxon>
        <taxon>Basidiomycota</taxon>
        <taxon>Agaricomycotina</taxon>
        <taxon>Agaricomycetes</taxon>
        <taxon>Agaricomycetidae</taxon>
        <taxon>Agaricales</taxon>
        <taxon>Marasmiineae</taxon>
        <taxon>Physalacriaceae</taxon>
        <taxon>Cylindrobasidium</taxon>
    </lineage>
</organism>
<sequence>MKVSGTPYNDPSCSSESLLKFFEHKNRTWEFMRPFFTSRGYDLYVASCLTELEQFPSAASVEPQQSPSYPYARRYCVTKEDFVFETIKPRAWAARDRRGYEVIIKAVSNEDATPELRALRFLQSDGIWDDPRNRTIPILDWFEAFGHTFIVMPRWGNLIRADFVTVGELVRYFHDLIETVAFLHSKGISHGDVGENVVIDAQTGNNYNAPKLAGLRGPECRYALIDFGCATFYSRDDGKLLGWRGDLDAAFKADVAEVAWSSKNHVMCIGPDLLPQLEFLLRAMEKEDSPTQPTAAEALQQFDAMCANLEPSDMEKQISAVWWNNHNGTYRAREQEIIYAPPYPPTA</sequence>
<dbReference type="STRING" id="1314674.A0A0D7BDH5"/>
<dbReference type="AlphaFoldDB" id="A0A0D7BDH5"/>
<dbReference type="PANTHER" id="PTHR44167">
    <property type="entry name" value="OVARIAN-SPECIFIC SERINE/THREONINE-PROTEIN KINASE LOK-RELATED"/>
    <property type="match status" value="1"/>
</dbReference>
<gene>
    <name evidence="2" type="ORF">CYLTODRAFT_267213</name>
</gene>
<keyword evidence="3" id="KW-1185">Reference proteome</keyword>
<protein>
    <recommendedName>
        <fullName evidence="1">Protein kinase domain-containing protein</fullName>
    </recommendedName>
</protein>
<name>A0A0D7BDH5_9AGAR</name>
<evidence type="ECO:0000259" key="1">
    <source>
        <dbReference type="SMART" id="SM00220"/>
    </source>
</evidence>
<dbReference type="GO" id="GO:0044773">
    <property type="term" value="P:mitotic DNA damage checkpoint signaling"/>
    <property type="evidence" value="ECO:0007669"/>
    <property type="project" value="TreeGrafter"/>
</dbReference>
<dbReference type="SUPFAM" id="SSF56112">
    <property type="entry name" value="Protein kinase-like (PK-like)"/>
    <property type="match status" value="1"/>
</dbReference>
<reference evidence="2 3" key="1">
    <citation type="journal article" date="2015" name="Fungal Genet. Biol.">
        <title>Evolution of novel wood decay mechanisms in Agaricales revealed by the genome sequences of Fistulina hepatica and Cylindrobasidium torrendii.</title>
        <authorList>
            <person name="Floudas D."/>
            <person name="Held B.W."/>
            <person name="Riley R."/>
            <person name="Nagy L.G."/>
            <person name="Koehler G."/>
            <person name="Ransdell A.S."/>
            <person name="Younus H."/>
            <person name="Chow J."/>
            <person name="Chiniquy J."/>
            <person name="Lipzen A."/>
            <person name="Tritt A."/>
            <person name="Sun H."/>
            <person name="Haridas S."/>
            <person name="LaButti K."/>
            <person name="Ohm R.A."/>
            <person name="Kues U."/>
            <person name="Blanchette R.A."/>
            <person name="Grigoriev I.V."/>
            <person name="Minto R.E."/>
            <person name="Hibbett D.S."/>
        </authorList>
    </citation>
    <scope>NUCLEOTIDE SEQUENCE [LARGE SCALE GENOMIC DNA]</scope>
    <source>
        <strain evidence="2 3">FP15055 ss-10</strain>
    </source>
</reference>
<proteinExistence type="predicted"/>
<dbReference type="InterPro" id="IPR011009">
    <property type="entry name" value="Kinase-like_dom_sf"/>
</dbReference>
<dbReference type="PANTHER" id="PTHR44167:SF31">
    <property type="entry name" value="PROTEIN CBG02007"/>
    <property type="match status" value="1"/>
</dbReference>
<dbReference type="GO" id="GO:0005737">
    <property type="term" value="C:cytoplasm"/>
    <property type="evidence" value="ECO:0007669"/>
    <property type="project" value="TreeGrafter"/>
</dbReference>
<dbReference type="Proteomes" id="UP000054007">
    <property type="component" value="Unassembled WGS sequence"/>
</dbReference>
<dbReference type="Gene3D" id="1.10.510.10">
    <property type="entry name" value="Transferase(Phosphotransferase) domain 1"/>
    <property type="match status" value="1"/>
</dbReference>
<dbReference type="OrthoDB" id="3224178at2759"/>
<dbReference type="SMART" id="SM00220">
    <property type="entry name" value="S_TKc"/>
    <property type="match status" value="1"/>
</dbReference>
<dbReference type="GO" id="GO:0005524">
    <property type="term" value="F:ATP binding"/>
    <property type="evidence" value="ECO:0007669"/>
    <property type="project" value="InterPro"/>
</dbReference>
<dbReference type="InterPro" id="IPR000719">
    <property type="entry name" value="Prot_kinase_dom"/>
</dbReference>
<dbReference type="GO" id="GO:0005634">
    <property type="term" value="C:nucleus"/>
    <property type="evidence" value="ECO:0007669"/>
    <property type="project" value="TreeGrafter"/>
</dbReference>
<evidence type="ECO:0000313" key="3">
    <source>
        <dbReference type="Proteomes" id="UP000054007"/>
    </source>
</evidence>
<dbReference type="EMBL" id="KN880508">
    <property type="protein sequence ID" value="KIY68194.1"/>
    <property type="molecule type" value="Genomic_DNA"/>
</dbReference>
<evidence type="ECO:0000313" key="2">
    <source>
        <dbReference type="EMBL" id="KIY68194.1"/>
    </source>
</evidence>
<dbReference type="GO" id="GO:0004674">
    <property type="term" value="F:protein serine/threonine kinase activity"/>
    <property type="evidence" value="ECO:0007669"/>
    <property type="project" value="TreeGrafter"/>
</dbReference>
<feature type="domain" description="Protein kinase" evidence="1">
    <location>
        <begin position="84"/>
        <end position="305"/>
    </location>
</feature>